<keyword evidence="1" id="KW-0675">Receptor</keyword>
<keyword evidence="1" id="KW-0418">Kinase</keyword>
<protein>
    <submittedName>
        <fullName evidence="1">Cysteine rich receptor like kinase</fullName>
    </submittedName>
</protein>
<gene>
    <name evidence="1" type="ORF">OWV82_023158</name>
</gene>
<dbReference type="EMBL" id="CM051406">
    <property type="protein sequence ID" value="KAJ4703228.1"/>
    <property type="molecule type" value="Genomic_DNA"/>
</dbReference>
<keyword evidence="2" id="KW-1185">Reference proteome</keyword>
<organism evidence="1 2">
    <name type="scientific">Melia azedarach</name>
    <name type="common">Chinaberry tree</name>
    <dbReference type="NCBI Taxonomy" id="155640"/>
    <lineage>
        <taxon>Eukaryota</taxon>
        <taxon>Viridiplantae</taxon>
        <taxon>Streptophyta</taxon>
        <taxon>Embryophyta</taxon>
        <taxon>Tracheophyta</taxon>
        <taxon>Spermatophyta</taxon>
        <taxon>Magnoliopsida</taxon>
        <taxon>eudicotyledons</taxon>
        <taxon>Gunneridae</taxon>
        <taxon>Pentapetalae</taxon>
        <taxon>rosids</taxon>
        <taxon>malvids</taxon>
        <taxon>Sapindales</taxon>
        <taxon>Meliaceae</taxon>
        <taxon>Melia</taxon>
    </lineage>
</organism>
<sequence length="666" mass="74051">MVRIISITRAIQLFLLCSLLAALHDLAFADSPPYRNCSSNSTNAAYDRKINSNLNNLFTSLISNASLTEYSNVSSGNYPDSVYGLYMCLKYNSHEICSSCITAASQDIVKLCPNNIEAVVWEDVCQLRYSYQNFFGRLDVSGNIPKFNRKNVSNPEKFTSVVHNTLSSLTKSAAFNSSTEMYATEAIPFTDTDTLYALVQCTRDLSAEDCNKCLQAATNDILSCCYFSIGARLLSRSCYLRYELYAFYNGATEASVVGGNQARREGNQKKIWIIIISASVLAFVVAALTSTIYFVTRKKVAQKKKGKVSRQVQLQKIGEANNKDFSYQHIQGRDDLKAQDFYIDLETIYAATNNFSDSNMLGQGGFGPVYKGVLSDGREVAVKRLSSCSEQGTEEFTNEVLLILKLQHKNLVRLLGFCVDGEEKLLVYEFMPNSSLDLILSDRKKRAQLSWSKRLNIVNGIAKGLLYLHEDSRLRIIHRDLKPSNVLLDSGMNPKISDFGMARSFAGSEGEANTATIVGTYGYMAPEYAMEGLYSIKSDVYSFGVLLIEIITGKKNAGSHQSIRAPNLVAYAWQLWNKGNALELMDPLLADTCLPDEFLRCIHIGLLCVQEDALDRPTMSSVVVMLKGETVTLRQPQKPPFSLVRFTNDDNHCSVNGITISCISPR</sequence>
<evidence type="ECO:0000313" key="1">
    <source>
        <dbReference type="EMBL" id="KAJ4703228.1"/>
    </source>
</evidence>
<comment type="caution">
    <text evidence="1">The sequence shown here is derived from an EMBL/GenBank/DDBJ whole genome shotgun (WGS) entry which is preliminary data.</text>
</comment>
<keyword evidence="1" id="KW-0808">Transferase</keyword>
<evidence type="ECO:0000313" key="2">
    <source>
        <dbReference type="Proteomes" id="UP001164539"/>
    </source>
</evidence>
<proteinExistence type="predicted"/>
<name>A0ACC1WWW3_MELAZ</name>
<reference evidence="1 2" key="1">
    <citation type="journal article" date="2023" name="Science">
        <title>Complex scaffold remodeling in plant triterpene biosynthesis.</title>
        <authorList>
            <person name="De La Pena R."/>
            <person name="Hodgson H."/>
            <person name="Liu J.C."/>
            <person name="Stephenson M.J."/>
            <person name="Martin A.C."/>
            <person name="Owen C."/>
            <person name="Harkess A."/>
            <person name="Leebens-Mack J."/>
            <person name="Jimenez L.E."/>
            <person name="Osbourn A."/>
            <person name="Sattely E.S."/>
        </authorList>
    </citation>
    <scope>NUCLEOTIDE SEQUENCE [LARGE SCALE GENOMIC DNA]</scope>
    <source>
        <strain evidence="2">cv. JPN11</strain>
        <tissue evidence="1">Leaf</tissue>
    </source>
</reference>
<accession>A0ACC1WWW3</accession>
<dbReference type="Proteomes" id="UP001164539">
    <property type="component" value="Chromosome 13"/>
</dbReference>